<proteinExistence type="predicted"/>
<reference evidence="1" key="1">
    <citation type="submission" date="2022-07" db="EMBL/GenBank/DDBJ databases">
        <title>Genome Sequence of Phlebia brevispora.</title>
        <authorList>
            <person name="Buettner E."/>
        </authorList>
    </citation>
    <scope>NUCLEOTIDE SEQUENCE</scope>
    <source>
        <strain evidence="1">MPL23</strain>
    </source>
</reference>
<gene>
    <name evidence="1" type="ORF">NM688_g5754</name>
</gene>
<evidence type="ECO:0000313" key="1">
    <source>
        <dbReference type="EMBL" id="KAJ3544345.1"/>
    </source>
</evidence>
<sequence length="883" mass="98192">MVPSSLLRFALSCADPSPGKYPLMMDVFSVMAQINEQFGVADDMETFMKIVVGVIKDLTQFHRVLVYQFDEAWNGQVLAELVDWNQTHDLYKGLHFPATDIPAQARSLYALNKVRLLYDRGQPTARLIVKSRRDLETPLDMTHCYLRAMSPIHLRYLGNMGVRASMSVSIVAFGQLWGLVACHSYGPNGMRVSFPVRQMLRLISQSISRNVERLCYAQRLHTRKLINTMPTEQHPSGYIVSDADDLLGLFDADFGVLVIGEGAKILGPNQHGQEILVVAEYLRLKQFNTIQVSQAVTVDYPDLQLVNGLEVIAGLLYIPLSVGGGDFIAFLRKGQPRQVHWAGRPYKEGEPKNTLEPRTSFKIWSETVAGRCRAWTDEHLETAGVLALVYGKFIEIWRQKESALQTTKLTNILLSNASHEVRTPLNHIINYLEMALNGHLDGETRENLSQSHAASKSLLFTINDLLDLTRLESGGETSFNEPFNLHTIVNEATLVYRNEAARRGLEFELDLSDCPQCVVGDAKKIRTVVANLTANALKYTRSGKISVECKSFDESQGVGEPGNIAVEIVVSDTGCGMTTEKLESIFREFEQVETAPVIPDPTPQSKGLGLGLAVVARIVEQLGGQLRVDSKVDVGSRFSFLIPFGIASDAGSSSSSTRSRTNSLGSRLCLPVTAVARLHPSPKPVKVLDPLEDPALAKKASHSRVRLASPQDPGLPVQLRILIVEDNDINRTILAKRLALDGHIVVNTTNGQEGLDTIESDRDFDVILMDIQMPLLNGYEATERIRALERDAKCPRDRLSQQLNGRIPIFAVSASLFEVQREEMFSLGMDGWILKPIDFKRLRVILRGVTDLAQREKDVYQPGGNWEYGGWLSMAQVKDHIKQ</sequence>
<accession>A0ACC1SQE2</accession>
<dbReference type="EMBL" id="JANHOG010001093">
    <property type="protein sequence ID" value="KAJ3544345.1"/>
    <property type="molecule type" value="Genomic_DNA"/>
</dbReference>
<protein>
    <submittedName>
        <fullName evidence="1">Uncharacterized protein</fullName>
    </submittedName>
</protein>
<organism evidence="1 2">
    <name type="scientific">Phlebia brevispora</name>
    <dbReference type="NCBI Taxonomy" id="194682"/>
    <lineage>
        <taxon>Eukaryota</taxon>
        <taxon>Fungi</taxon>
        <taxon>Dikarya</taxon>
        <taxon>Basidiomycota</taxon>
        <taxon>Agaricomycotina</taxon>
        <taxon>Agaricomycetes</taxon>
        <taxon>Polyporales</taxon>
        <taxon>Meruliaceae</taxon>
        <taxon>Phlebia</taxon>
    </lineage>
</organism>
<comment type="caution">
    <text evidence="1">The sequence shown here is derived from an EMBL/GenBank/DDBJ whole genome shotgun (WGS) entry which is preliminary data.</text>
</comment>
<evidence type="ECO:0000313" key="2">
    <source>
        <dbReference type="Proteomes" id="UP001148662"/>
    </source>
</evidence>
<keyword evidence="2" id="KW-1185">Reference proteome</keyword>
<name>A0ACC1SQE2_9APHY</name>
<dbReference type="Proteomes" id="UP001148662">
    <property type="component" value="Unassembled WGS sequence"/>
</dbReference>